<dbReference type="EMBL" id="JAYFUH010000085">
    <property type="protein sequence ID" value="MEA5667494.1"/>
    <property type="molecule type" value="Genomic_DNA"/>
</dbReference>
<comment type="caution">
    <text evidence="1">The sequence shown here is derived from an EMBL/GenBank/DDBJ whole genome shotgun (WGS) entry which is preliminary data.</text>
</comment>
<proteinExistence type="predicted"/>
<reference evidence="1 2" key="1">
    <citation type="submission" date="2023-12" db="EMBL/GenBank/DDBJ databases">
        <title>Stenotrophomonas guangdongensis sp. nov., isolated from wilted pepper plants (Capsicum annuum).</title>
        <authorList>
            <person name="Qiu M."/>
            <person name="Li Y."/>
            <person name="Liu Q."/>
            <person name="Zhang X."/>
            <person name="Huang Y."/>
            <person name="Guo R."/>
            <person name="Hu M."/>
            <person name="Zhou J."/>
            <person name="Zhou X."/>
        </authorList>
    </citation>
    <scope>NUCLEOTIDE SEQUENCE [LARGE SCALE GENOMIC DNA]</scope>
    <source>
        <strain evidence="1 2">MH1</strain>
    </source>
</reference>
<dbReference type="SUPFAM" id="SSF160631">
    <property type="entry name" value="SMI1/KNR4-like"/>
    <property type="match status" value="1"/>
</dbReference>
<keyword evidence="2" id="KW-1185">Reference proteome</keyword>
<evidence type="ECO:0000313" key="1">
    <source>
        <dbReference type="EMBL" id="MEA5667494.1"/>
    </source>
</evidence>
<dbReference type="RefSeq" id="WP_323438475.1">
    <property type="nucleotide sequence ID" value="NZ_JAYFUH010000085.1"/>
</dbReference>
<dbReference type="Proteomes" id="UP001301653">
    <property type="component" value="Unassembled WGS sequence"/>
</dbReference>
<name>A0ABU5V2A8_9GAMM</name>
<sequence>MPPLQALYHAIDAHNGTFLCEALDDANITRTIDFRHQLAPALGIEGVPDLAGLRDFYRQFGGVLFYGDEDSGEAAVRLAAPSEWALLRSGFDGWTEDMAEDEREEYLPEWADDALVVGEEPRTGNYLLIPTHGADAGKVFLFDHDGFEFTEQAPDLLGYAWKQLDPDDGALLAMATHLRFISDATPHQWWIRELRDNRGNIARTHA</sequence>
<accession>A0ABU5V2A8</accession>
<protein>
    <recommendedName>
        <fullName evidence="3">Knr4/Smi1-like domain-containing protein</fullName>
    </recommendedName>
</protein>
<evidence type="ECO:0000313" key="2">
    <source>
        <dbReference type="Proteomes" id="UP001301653"/>
    </source>
</evidence>
<evidence type="ECO:0008006" key="3">
    <source>
        <dbReference type="Google" id="ProtNLM"/>
    </source>
</evidence>
<organism evidence="1 2">
    <name type="scientific">Stenotrophomonas capsici</name>
    <dbReference type="NCBI Taxonomy" id="3110230"/>
    <lineage>
        <taxon>Bacteria</taxon>
        <taxon>Pseudomonadati</taxon>
        <taxon>Pseudomonadota</taxon>
        <taxon>Gammaproteobacteria</taxon>
        <taxon>Lysobacterales</taxon>
        <taxon>Lysobacteraceae</taxon>
        <taxon>Stenotrophomonas</taxon>
    </lineage>
</organism>
<dbReference type="InterPro" id="IPR037883">
    <property type="entry name" value="Knr4/Smi1-like_sf"/>
</dbReference>
<gene>
    <name evidence="1" type="ORF">VA603_08130</name>
</gene>